<dbReference type="Gene3D" id="1.10.10.10">
    <property type="entry name" value="Winged helix-like DNA-binding domain superfamily/Winged helix DNA-binding domain"/>
    <property type="match status" value="1"/>
</dbReference>
<feature type="active site" description="Nucleophile; methyl group acceptor" evidence="9">
    <location>
        <position position="130"/>
    </location>
</feature>
<dbReference type="InterPro" id="IPR036388">
    <property type="entry name" value="WH-like_DNA-bd_sf"/>
</dbReference>
<evidence type="ECO:0000256" key="7">
    <source>
        <dbReference type="ARBA" id="ARBA00023204"/>
    </source>
</evidence>
<keyword evidence="6 9" id="KW-0227">DNA damage</keyword>
<dbReference type="InterPro" id="IPR008332">
    <property type="entry name" value="MethylG_MeTrfase_N"/>
</dbReference>
<keyword evidence="7 9" id="KW-0234">DNA repair</keyword>
<dbReference type="SUPFAM" id="SSF46767">
    <property type="entry name" value="Methylated DNA-protein cysteine methyltransferase, C-terminal domain"/>
    <property type="match status" value="1"/>
</dbReference>
<reference evidence="12 13" key="1">
    <citation type="submission" date="2019-03" db="EMBL/GenBank/DDBJ databases">
        <title>Diversity of the mouse oral microbiome.</title>
        <authorList>
            <person name="Joseph S."/>
            <person name="Aduse-Opoku J."/>
            <person name="Curtis M."/>
            <person name="Wade W."/>
            <person name="Hashim A."/>
        </authorList>
    </citation>
    <scope>NUCLEOTIDE SEQUENCE [LARGE SCALE GENOMIC DNA]</scope>
    <source>
        <strain evidence="12 13">WM131</strain>
    </source>
</reference>
<dbReference type="Gene3D" id="3.30.160.70">
    <property type="entry name" value="Methylated DNA-protein cysteine methyltransferase domain"/>
    <property type="match status" value="1"/>
</dbReference>
<comment type="catalytic activity">
    <reaction evidence="8 9">
        <text>a 6-O-methyl-2'-deoxyguanosine in DNA + L-cysteinyl-[protein] = S-methyl-L-cysteinyl-[protein] + a 2'-deoxyguanosine in DNA</text>
        <dbReference type="Rhea" id="RHEA:24000"/>
        <dbReference type="Rhea" id="RHEA-COMP:10131"/>
        <dbReference type="Rhea" id="RHEA-COMP:10132"/>
        <dbReference type="Rhea" id="RHEA-COMP:11367"/>
        <dbReference type="Rhea" id="RHEA-COMP:11368"/>
        <dbReference type="ChEBI" id="CHEBI:29950"/>
        <dbReference type="ChEBI" id="CHEBI:82612"/>
        <dbReference type="ChEBI" id="CHEBI:85445"/>
        <dbReference type="ChEBI" id="CHEBI:85448"/>
        <dbReference type="EC" id="2.1.1.63"/>
    </reaction>
</comment>
<dbReference type="InterPro" id="IPR036217">
    <property type="entry name" value="MethylDNA_cys_MeTrfase_DNAb"/>
</dbReference>
<dbReference type="HAMAP" id="MF_00772">
    <property type="entry name" value="OGT"/>
    <property type="match status" value="1"/>
</dbReference>
<dbReference type="GO" id="GO:0003908">
    <property type="term" value="F:methylated-DNA-[protein]-cysteine S-methyltransferase activity"/>
    <property type="evidence" value="ECO:0007669"/>
    <property type="project" value="UniProtKB-UniRule"/>
</dbReference>
<dbReference type="EMBL" id="SPPD01000005">
    <property type="protein sequence ID" value="TFU98053.1"/>
    <property type="molecule type" value="Genomic_DNA"/>
</dbReference>
<proteinExistence type="inferred from homology"/>
<comment type="subcellular location">
    <subcellularLocation>
        <location evidence="9">Cytoplasm</location>
    </subcellularLocation>
</comment>
<dbReference type="Pfam" id="PF02870">
    <property type="entry name" value="Methyltransf_1N"/>
    <property type="match status" value="1"/>
</dbReference>
<protein>
    <recommendedName>
        <fullName evidence="9">Methylated-DNA--protein-cysteine methyltransferase</fullName>
        <ecNumber evidence="9">2.1.1.63</ecNumber>
    </recommendedName>
    <alternativeName>
        <fullName evidence="9">6-O-methylguanine-DNA methyltransferase</fullName>
        <shortName evidence="9">MGMT</shortName>
    </alternativeName>
    <alternativeName>
        <fullName evidence="9">O-6-methylguanine-DNA-alkyltransferase</fullName>
    </alternativeName>
</protein>
<evidence type="ECO:0000256" key="1">
    <source>
        <dbReference type="ARBA" id="ARBA00001286"/>
    </source>
</evidence>
<dbReference type="CDD" id="cd06445">
    <property type="entry name" value="ATase"/>
    <property type="match status" value="1"/>
</dbReference>
<dbReference type="PANTHER" id="PTHR10815:SF5">
    <property type="entry name" value="METHYLATED-DNA--PROTEIN-CYSTEINE METHYLTRANSFERASE"/>
    <property type="match status" value="1"/>
</dbReference>
<feature type="domain" description="Methylguanine DNA methyltransferase ribonuclease-like" evidence="11">
    <location>
        <begin position="4"/>
        <end position="76"/>
    </location>
</feature>
<dbReference type="AlphaFoldDB" id="A0A4Y9JAL2"/>
<evidence type="ECO:0000256" key="6">
    <source>
        <dbReference type="ARBA" id="ARBA00022763"/>
    </source>
</evidence>
<dbReference type="InterPro" id="IPR023546">
    <property type="entry name" value="MGMT"/>
</dbReference>
<dbReference type="STRING" id="1432788.BU202_04285"/>
<evidence type="ECO:0000256" key="3">
    <source>
        <dbReference type="ARBA" id="ARBA00022490"/>
    </source>
</evidence>
<dbReference type="NCBIfam" id="TIGR00589">
    <property type="entry name" value="ogt"/>
    <property type="match status" value="1"/>
</dbReference>
<dbReference type="InterPro" id="IPR014048">
    <property type="entry name" value="MethylDNA_cys_MeTrfase_DNA-bd"/>
</dbReference>
<evidence type="ECO:0000313" key="13">
    <source>
        <dbReference type="Proteomes" id="UP000297253"/>
    </source>
</evidence>
<evidence type="ECO:0000256" key="5">
    <source>
        <dbReference type="ARBA" id="ARBA00022679"/>
    </source>
</evidence>
<evidence type="ECO:0000259" key="10">
    <source>
        <dbReference type="Pfam" id="PF01035"/>
    </source>
</evidence>
<sequence length="170" mass="18949">MTYYKCSYASPLGELSIIATDKGLRGIWFQDQKYFERGVTEEPLLAEHPILKQTMTLLNRYFAGYVVDVSDLPLDLPATPFQQAVWQVLQEIPHGQTMTYGHIAKCLGIRSSQAVGGAVGKNPISILIPCHRVVGSQGQLTGYAGGLEKKRWLLAHESRMKKEEEDVSIL</sequence>
<comment type="miscellaneous">
    <text evidence="9">This enzyme catalyzes only one turnover and therefore is not strictly catalytic. According to one definition, an enzyme is a biocatalyst that acts repeatedly and over many reaction cycles.</text>
</comment>
<keyword evidence="3 9" id="KW-0963">Cytoplasm</keyword>
<feature type="domain" description="Methylated-DNA-[protein]-cysteine S-methyltransferase DNA binding" evidence="10">
    <location>
        <begin position="80"/>
        <end position="158"/>
    </location>
</feature>
<dbReference type="InterPro" id="IPR036631">
    <property type="entry name" value="MGMT_N_sf"/>
</dbReference>
<comment type="function">
    <text evidence="9">Involved in the cellular defense against the biological effects of O6-methylguanine (O6-MeG) and O4-methylthymine (O4-MeT) in DNA. Repairs the methylated nucleobase in DNA by stoichiometrically transferring the methyl group to a cysteine residue in the enzyme. This is a suicide reaction: the enzyme is irreversibly inactivated.</text>
</comment>
<keyword evidence="4 9" id="KW-0489">Methyltransferase</keyword>
<accession>A0A4Y9JAL2</accession>
<dbReference type="SUPFAM" id="SSF53155">
    <property type="entry name" value="Methylated DNA-protein cysteine methyltransferase domain"/>
    <property type="match status" value="1"/>
</dbReference>
<evidence type="ECO:0000256" key="2">
    <source>
        <dbReference type="ARBA" id="ARBA00008711"/>
    </source>
</evidence>
<evidence type="ECO:0000256" key="9">
    <source>
        <dbReference type="HAMAP-Rule" id="MF_00772"/>
    </source>
</evidence>
<keyword evidence="5 9" id="KW-0808">Transferase</keyword>
<gene>
    <name evidence="12" type="ORF">E4T82_04850</name>
</gene>
<evidence type="ECO:0000256" key="8">
    <source>
        <dbReference type="ARBA" id="ARBA00049348"/>
    </source>
</evidence>
<dbReference type="EC" id="2.1.1.63" evidence="9"/>
<comment type="caution">
    <text evidence="12">The sequence shown here is derived from an EMBL/GenBank/DDBJ whole genome shotgun (WGS) entry which is preliminary data.</text>
</comment>
<dbReference type="Pfam" id="PF01035">
    <property type="entry name" value="DNA_binding_1"/>
    <property type="match status" value="1"/>
</dbReference>
<comment type="catalytic activity">
    <reaction evidence="1 9">
        <text>a 4-O-methyl-thymidine in DNA + L-cysteinyl-[protein] = a thymidine in DNA + S-methyl-L-cysteinyl-[protein]</text>
        <dbReference type="Rhea" id="RHEA:53428"/>
        <dbReference type="Rhea" id="RHEA-COMP:10131"/>
        <dbReference type="Rhea" id="RHEA-COMP:10132"/>
        <dbReference type="Rhea" id="RHEA-COMP:13555"/>
        <dbReference type="Rhea" id="RHEA-COMP:13556"/>
        <dbReference type="ChEBI" id="CHEBI:29950"/>
        <dbReference type="ChEBI" id="CHEBI:82612"/>
        <dbReference type="ChEBI" id="CHEBI:137386"/>
        <dbReference type="ChEBI" id="CHEBI:137387"/>
        <dbReference type="EC" id="2.1.1.63"/>
    </reaction>
</comment>
<dbReference type="OrthoDB" id="9802228at2"/>
<dbReference type="FunFam" id="1.10.10.10:FF:000214">
    <property type="entry name" value="Methylated-DNA--protein-cysteine methyltransferase"/>
    <property type="match status" value="1"/>
</dbReference>
<evidence type="ECO:0000256" key="4">
    <source>
        <dbReference type="ARBA" id="ARBA00022603"/>
    </source>
</evidence>
<dbReference type="PROSITE" id="PS00374">
    <property type="entry name" value="MGMT"/>
    <property type="match status" value="1"/>
</dbReference>
<evidence type="ECO:0000313" key="12">
    <source>
        <dbReference type="EMBL" id="TFU98053.1"/>
    </source>
</evidence>
<dbReference type="RefSeq" id="WP_135181737.1">
    <property type="nucleotide sequence ID" value="NZ_JADGKZ010000005.1"/>
</dbReference>
<dbReference type="GO" id="GO:0032259">
    <property type="term" value="P:methylation"/>
    <property type="evidence" value="ECO:0007669"/>
    <property type="project" value="UniProtKB-KW"/>
</dbReference>
<comment type="similarity">
    <text evidence="2 9">Belongs to the MGMT family.</text>
</comment>
<name>A0A4Y9JAL2_9STRE</name>
<dbReference type="GO" id="GO:0005737">
    <property type="term" value="C:cytoplasm"/>
    <property type="evidence" value="ECO:0007669"/>
    <property type="project" value="UniProtKB-SubCell"/>
</dbReference>
<organism evidence="12 13">
    <name type="scientific">Streptococcus cuniculi</name>
    <dbReference type="NCBI Taxonomy" id="1432788"/>
    <lineage>
        <taxon>Bacteria</taxon>
        <taxon>Bacillati</taxon>
        <taxon>Bacillota</taxon>
        <taxon>Bacilli</taxon>
        <taxon>Lactobacillales</taxon>
        <taxon>Streptococcaceae</taxon>
        <taxon>Streptococcus</taxon>
    </lineage>
</organism>
<dbReference type="PANTHER" id="PTHR10815">
    <property type="entry name" value="METHYLATED-DNA--PROTEIN-CYSTEINE METHYLTRANSFERASE"/>
    <property type="match status" value="1"/>
</dbReference>
<dbReference type="GO" id="GO:0006307">
    <property type="term" value="P:DNA alkylation repair"/>
    <property type="evidence" value="ECO:0007669"/>
    <property type="project" value="UniProtKB-UniRule"/>
</dbReference>
<dbReference type="Proteomes" id="UP000297253">
    <property type="component" value="Unassembled WGS sequence"/>
</dbReference>
<evidence type="ECO:0000259" key="11">
    <source>
        <dbReference type="Pfam" id="PF02870"/>
    </source>
</evidence>
<dbReference type="InterPro" id="IPR001497">
    <property type="entry name" value="MethylDNA_cys_MeTrfase_AS"/>
</dbReference>